<reference evidence="2" key="1">
    <citation type="submission" date="2023-10" db="EMBL/GenBank/DDBJ databases">
        <title>Genome assemblies of two species of porcelain crab, Petrolisthes cinctipes and Petrolisthes manimaculis (Anomura: Porcellanidae).</title>
        <authorList>
            <person name="Angst P."/>
        </authorList>
    </citation>
    <scope>NUCLEOTIDE SEQUENCE</scope>
    <source>
        <strain evidence="2">PB745_01</strain>
        <tissue evidence="2">Gill</tissue>
    </source>
</reference>
<dbReference type="SUPFAM" id="SSF57625">
    <property type="entry name" value="Invertebrate chitin-binding proteins"/>
    <property type="match status" value="3"/>
</dbReference>
<dbReference type="Pfam" id="PF01607">
    <property type="entry name" value="CBM_14"/>
    <property type="match status" value="2"/>
</dbReference>
<proteinExistence type="predicted"/>
<dbReference type="AlphaFoldDB" id="A0AAE1GLM0"/>
<dbReference type="Proteomes" id="UP001286313">
    <property type="component" value="Unassembled WGS sequence"/>
</dbReference>
<sequence>MSVCGQCTWQVSHDGMVRLCAFTCRKEGRFPLPGDCGRYVDCFLGAEGGMVSREKDCFGFPFSPSLKRCVSHEEMPQCQPKPDKKNRLMQIPDLDYLCADPAVLGGCYHCYAGYICISHKAYVELCTTQDSSCSDSVPFLGSCLPQLNSFTQNACVCDSVKLYKDFYNENFYHYCDPNSASAKRETYQCPAGEIFNDVTDDCEPPTVHTTPAPPTPPPCTSTGTYVNPSNCQYYYTCLPGGTIRTGRCEDGEFYSEVDNACLTNCTLAKPEVTAEQKCPESSPGKYEDARDCQLYYNCLGLGNVYSNATCPGTTHFDDALRTCVAGPLPADCKPFQYSACPGYDAQLCV</sequence>
<dbReference type="PROSITE" id="PS50940">
    <property type="entry name" value="CHIT_BIND_II"/>
    <property type="match status" value="2"/>
</dbReference>
<dbReference type="InterPro" id="IPR036508">
    <property type="entry name" value="Chitin-bd_dom_sf"/>
</dbReference>
<dbReference type="EMBL" id="JAWQEG010000143">
    <property type="protein sequence ID" value="KAK3894107.1"/>
    <property type="molecule type" value="Genomic_DNA"/>
</dbReference>
<gene>
    <name evidence="2" type="ORF">Pcinc_002125</name>
</gene>
<protein>
    <recommendedName>
        <fullName evidence="1">Chitin-binding type-2 domain-containing protein</fullName>
    </recommendedName>
</protein>
<dbReference type="Gene3D" id="2.170.140.10">
    <property type="entry name" value="Chitin binding domain"/>
    <property type="match status" value="2"/>
</dbReference>
<feature type="domain" description="Chitin-binding type-2" evidence="1">
    <location>
        <begin position="216"/>
        <end position="261"/>
    </location>
</feature>
<dbReference type="InterPro" id="IPR002557">
    <property type="entry name" value="Chitin-bd_dom"/>
</dbReference>
<feature type="domain" description="Chitin-binding type-2" evidence="1">
    <location>
        <begin position="275"/>
        <end position="334"/>
    </location>
</feature>
<name>A0AAE1GLM0_PETCI</name>
<accession>A0AAE1GLM0</accession>
<dbReference type="SMART" id="SM00494">
    <property type="entry name" value="ChtBD2"/>
    <property type="match status" value="4"/>
</dbReference>
<comment type="caution">
    <text evidence="2">The sequence shown here is derived from an EMBL/GenBank/DDBJ whole genome shotgun (WGS) entry which is preliminary data.</text>
</comment>
<evidence type="ECO:0000259" key="1">
    <source>
        <dbReference type="PROSITE" id="PS50940"/>
    </source>
</evidence>
<dbReference type="GO" id="GO:0005576">
    <property type="term" value="C:extracellular region"/>
    <property type="evidence" value="ECO:0007669"/>
    <property type="project" value="InterPro"/>
</dbReference>
<evidence type="ECO:0000313" key="2">
    <source>
        <dbReference type="EMBL" id="KAK3894107.1"/>
    </source>
</evidence>
<keyword evidence="3" id="KW-1185">Reference proteome</keyword>
<evidence type="ECO:0000313" key="3">
    <source>
        <dbReference type="Proteomes" id="UP001286313"/>
    </source>
</evidence>
<organism evidence="2 3">
    <name type="scientific">Petrolisthes cinctipes</name>
    <name type="common">Flat porcelain crab</name>
    <dbReference type="NCBI Taxonomy" id="88211"/>
    <lineage>
        <taxon>Eukaryota</taxon>
        <taxon>Metazoa</taxon>
        <taxon>Ecdysozoa</taxon>
        <taxon>Arthropoda</taxon>
        <taxon>Crustacea</taxon>
        <taxon>Multicrustacea</taxon>
        <taxon>Malacostraca</taxon>
        <taxon>Eumalacostraca</taxon>
        <taxon>Eucarida</taxon>
        <taxon>Decapoda</taxon>
        <taxon>Pleocyemata</taxon>
        <taxon>Anomura</taxon>
        <taxon>Galatheoidea</taxon>
        <taxon>Porcellanidae</taxon>
        <taxon>Petrolisthes</taxon>
    </lineage>
</organism>
<dbReference type="GO" id="GO:0008061">
    <property type="term" value="F:chitin binding"/>
    <property type="evidence" value="ECO:0007669"/>
    <property type="project" value="InterPro"/>
</dbReference>